<sequence>MPLATVHAIKLCWNTEERFTLRCPFCGEPTSPRMCSPMCIAKIVQLERGEAAEAAATLAAAAEAARDAGAFKLGMKWDMEAGAERQPSHLDANVEDVYSVIVPLSQRRLHVVSRQEPIVLGPGDALVFKANELCHGGDGLGQGEDMRPPGPLRVWELCLGTASAMAAPLWGVA</sequence>
<evidence type="ECO:0000313" key="1">
    <source>
        <dbReference type="EnsemblProtists" id="EOD23103"/>
    </source>
</evidence>
<dbReference type="PaxDb" id="2903-EOD23103"/>
<name>A0A0D3JHW8_EMIH1</name>
<proteinExistence type="predicted"/>
<evidence type="ECO:0000313" key="2">
    <source>
        <dbReference type="Proteomes" id="UP000013827"/>
    </source>
</evidence>
<dbReference type="AlphaFoldDB" id="A0A0D3JHW8"/>
<dbReference type="GeneID" id="17268650"/>
<keyword evidence="2" id="KW-1185">Reference proteome</keyword>
<dbReference type="EnsemblProtists" id="EOD23103">
    <property type="protein sequence ID" value="EOD23103"/>
    <property type="gene ID" value="EMIHUDRAFT_195682"/>
</dbReference>
<dbReference type="HOGENOM" id="CLU_1550409_0_0_1"/>
<dbReference type="RefSeq" id="XP_005775532.1">
    <property type="nucleotide sequence ID" value="XM_005775475.1"/>
</dbReference>
<dbReference type="Proteomes" id="UP000013827">
    <property type="component" value="Unassembled WGS sequence"/>
</dbReference>
<dbReference type="KEGG" id="ehx:EMIHUDRAFT_195682"/>
<protein>
    <submittedName>
        <fullName evidence="1">Uncharacterized protein</fullName>
    </submittedName>
</protein>
<reference evidence="1" key="2">
    <citation type="submission" date="2024-10" db="UniProtKB">
        <authorList>
            <consortium name="EnsemblProtists"/>
        </authorList>
    </citation>
    <scope>IDENTIFICATION</scope>
</reference>
<reference evidence="2" key="1">
    <citation type="journal article" date="2013" name="Nature">
        <title>Pan genome of the phytoplankton Emiliania underpins its global distribution.</title>
        <authorList>
            <person name="Read B.A."/>
            <person name="Kegel J."/>
            <person name="Klute M.J."/>
            <person name="Kuo A."/>
            <person name="Lefebvre S.C."/>
            <person name="Maumus F."/>
            <person name="Mayer C."/>
            <person name="Miller J."/>
            <person name="Monier A."/>
            <person name="Salamov A."/>
            <person name="Young J."/>
            <person name="Aguilar M."/>
            <person name="Claverie J.M."/>
            <person name="Frickenhaus S."/>
            <person name="Gonzalez K."/>
            <person name="Herman E.K."/>
            <person name="Lin Y.C."/>
            <person name="Napier J."/>
            <person name="Ogata H."/>
            <person name="Sarno A.F."/>
            <person name="Shmutz J."/>
            <person name="Schroeder D."/>
            <person name="de Vargas C."/>
            <person name="Verret F."/>
            <person name="von Dassow P."/>
            <person name="Valentin K."/>
            <person name="Van de Peer Y."/>
            <person name="Wheeler G."/>
            <person name="Dacks J.B."/>
            <person name="Delwiche C.F."/>
            <person name="Dyhrman S.T."/>
            <person name="Glockner G."/>
            <person name="John U."/>
            <person name="Richards T."/>
            <person name="Worden A.Z."/>
            <person name="Zhang X."/>
            <person name="Grigoriev I.V."/>
            <person name="Allen A.E."/>
            <person name="Bidle K."/>
            <person name="Borodovsky M."/>
            <person name="Bowler C."/>
            <person name="Brownlee C."/>
            <person name="Cock J.M."/>
            <person name="Elias M."/>
            <person name="Gladyshev V.N."/>
            <person name="Groth M."/>
            <person name="Guda C."/>
            <person name="Hadaegh A."/>
            <person name="Iglesias-Rodriguez M.D."/>
            <person name="Jenkins J."/>
            <person name="Jones B.M."/>
            <person name="Lawson T."/>
            <person name="Leese F."/>
            <person name="Lindquist E."/>
            <person name="Lobanov A."/>
            <person name="Lomsadze A."/>
            <person name="Malik S.B."/>
            <person name="Marsh M.E."/>
            <person name="Mackinder L."/>
            <person name="Mock T."/>
            <person name="Mueller-Roeber B."/>
            <person name="Pagarete A."/>
            <person name="Parker M."/>
            <person name="Probert I."/>
            <person name="Quesneville H."/>
            <person name="Raines C."/>
            <person name="Rensing S.A."/>
            <person name="Riano-Pachon D.M."/>
            <person name="Richier S."/>
            <person name="Rokitta S."/>
            <person name="Shiraiwa Y."/>
            <person name="Soanes D.M."/>
            <person name="van der Giezen M."/>
            <person name="Wahlund T.M."/>
            <person name="Williams B."/>
            <person name="Wilson W."/>
            <person name="Wolfe G."/>
            <person name="Wurch L.L."/>
        </authorList>
    </citation>
    <scope>NUCLEOTIDE SEQUENCE</scope>
</reference>
<organism evidence="1 2">
    <name type="scientific">Emiliania huxleyi (strain CCMP1516)</name>
    <dbReference type="NCBI Taxonomy" id="280463"/>
    <lineage>
        <taxon>Eukaryota</taxon>
        <taxon>Haptista</taxon>
        <taxon>Haptophyta</taxon>
        <taxon>Prymnesiophyceae</taxon>
        <taxon>Isochrysidales</taxon>
        <taxon>Noelaerhabdaceae</taxon>
        <taxon>Emiliania</taxon>
    </lineage>
</organism>
<accession>A0A0D3JHW8</accession>